<dbReference type="EMBL" id="JACGWN010000012">
    <property type="protein sequence ID" value="KAL0416399.1"/>
    <property type="molecule type" value="Genomic_DNA"/>
</dbReference>
<sequence length="192" mass="22305">MVRSMMSFTELPLFFWGHTLETAAKLFNMAPSKIVSQMSYEIWHGKPASYKYLRVRGSPAYVKRLVGDKLDSRSTLCRWTRESRTPDRYEFLGLTSQLDNDPRTYGEVISDINSDKWLEDMRSKMDSMGSNQVWTLVNPHKGVKPVGRKWVYKRKLGAEGEVTAFKAMLMVWLLEKVPSRLPQRIPPRKLNT</sequence>
<organism evidence="1">
    <name type="scientific">Sesamum latifolium</name>
    <dbReference type="NCBI Taxonomy" id="2727402"/>
    <lineage>
        <taxon>Eukaryota</taxon>
        <taxon>Viridiplantae</taxon>
        <taxon>Streptophyta</taxon>
        <taxon>Embryophyta</taxon>
        <taxon>Tracheophyta</taxon>
        <taxon>Spermatophyta</taxon>
        <taxon>Magnoliopsida</taxon>
        <taxon>eudicotyledons</taxon>
        <taxon>Gunneridae</taxon>
        <taxon>Pentapetalae</taxon>
        <taxon>asterids</taxon>
        <taxon>lamiids</taxon>
        <taxon>Lamiales</taxon>
        <taxon>Pedaliaceae</taxon>
        <taxon>Sesamum</taxon>
    </lineage>
</organism>
<reference evidence="1" key="1">
    <citation type="submission" date="2020-06" db="EMBL/GenBank/DDBJ databases">
        <authorList>
            <person name="Li T."/>
            <person name="Hu X."/>
            <person name="Zhang T."/>
            <person name="Song X."/>
            <person name="Zhang H."/>
            <person name="Dai N."/>
            <person name="Sheng W."/>
            <person name="Hou X."/>
            <person name="Wei L."/>
        </authorList>
    </citation>
    <scope>NUCLEOTIDE SEQUENCE</scope>
    <source>
        <strain evidence="1">KEN1</strain>
        <tissue evidence="1">Leaf</tissue>
    </source>
</reference>
<evidence type="ECO:0000313" key="1">
    <source>
        <dbReference type="EMBL" id="KAL0416399.1"/>
    </source>
</evidence>
<gene>
    <name evidence="1" type="ORF">Slati_3471800</name>
</gene>
<protein>
    <submittedName>
        <fullName evidence="1">Uncharacterized protein</fullName>
    </submittedName>
</protein>
<dbReference type="AlphaFoldDB" id="A0AAW2UHH6"/>
<reference evidence="1" key="2">
    <citation type="journal article" date="2024" name="Plant">
        <title>Genomic evolution and insights into agronomic trait innovations of Sesamum species.</title>
        <authorList>
            <person name="Miao H."/>
            <person name="Wang L."/>
            <person name="Qu L."/>
            <person name="Liu H."/>
            <person name="Sun Y."/>
            <person name="Le M."/>
            <person name="Wang Q."/>
            <person name="Wei S."/>
            <person name="Zheng Y."/>
            <person name="Lin W."/>
            <person name="Duan Y."/>
            <person name="Cao H."/>
            <person name="Xiong S."/>
            <person name="Wang X."/>
            <person name="Wei L."/>
            <person name="Li C."/>
            <person name="Ma Q."/>
            <person name="Ju M."/>
            <person name="Zhao R."/>
            <person name="Li G."/>
            <person name="Mu C."/>
            <person name="Tian Q."/>
            <person name="Mei H."/>
            <person name="Zhang T."/>
            <person name="Gao T."/>
            <person name="Zhang H."/>
        </authorList>
    </citation>
    <scope>NUCLEOTIDE SEQUENCE</scope>
    <source>
        <strain evidence="1">KEN1</strain>
    </source>
</reference>
<proteinExistence type="predicted"/>
<name>A0AAW2UHH6_9LAMI</name>
<comment type="caution">
    <text evidence="1">The sequence shown here is derived from an EMBL/GenBank/DDBJ whole genome shotgun (WGS) entry which is preliminary data.</text>
</comment>
<accession>A0AAW2UHH6</accession>